<reference evidence="1" key="1">
    <citation type="submission" date="2014-09" db="EMBL/GenBank/DDBJ databases">
        <authorList>
            <person name="Magalhaes I.L.F."/>
            <person name="Oliveira U."/>
            <person name="Santos F.R."/>
            <person name="Vidigal T.H.D.A."/>
            <person name="Brescovit A.D."/>
            <person name="Santos A.J."/>
        </authorList>
    </citation>
    <scope>NUCLEOTIDE SEQUENCE</scope>
    <source>
        <tissue evidence="1">Shoot tissue taken approximately 20 cm above the soil surface</tissue>
    </source>
</reference>
<sequence length="66" mass="7878">MGKGMKEFRKLYIIFVLPFTIHKQQNSSETMFKAVLYVNGTKPSICIWRVFCNHWRSLTRYGLILH</sequence>
<name>A0A0A9AUU7_ARUDO</name>
<dbReference type="EMBL" id="GBRH01242376">
    <property type="protein sequence ID" value="JAD55519.1"/>
    <property type="molecule type" value="Transcribed_RNA"/>
</dbReference>
<accession>A0A0A9AUU7</accession>
<protein>
    <submittedName>
        <fullName evidence="1">Uncharacterized protein</fullName>
    </submittedName>
</protein>
<evidence type="ECO:0000313" key="1">
    <source>
        <dbReference type="EMBL" id="JAD55519.1"/>
    </source>
</evidence>
<organism evidence="1">
    <name type="scientific">Arundo donax</name>
    <name type="common">Giant reed</name>
    <name type="synonym">Donax arundinaceus</name>
    <dbReference type="NCBI Taxonomy" id="35708"/>
    <lineage>
        <taxon>Eukaryota</taxon>
        <taxon>Viridiplantae</taxon>
        <taxon>Streptophyta</taxon>
        <taxon>Embryophyta</taxon>
        <taxon>Tracheophyta</taxon>
        <taxon>Spermatophyta</taxon>
        <taxon>Magnoliopsida</taxon>
        <taxon>Liliopsida</taxon>
        <taxon>Poales</taxon>
        <taxon>Poaceae</taxon>
        <taxon>PACMAD clade</taxon>
        <taxon>Arundinoideae</taxon>
        <taxon>Arundineae</taxon>
        <taxon>Arundo</taxon>
    </lineage>
</organism>
<reference evidence="1" key="2">
    <citation type="journal article" date="2015" name="Data Brief">
        <title>Shoot transcriptome of the giant reed, Arundo donax.</title>
        <authorList>
            <person name="Barrero R.A."/>
            <person name="Guerrero F.D."/>
            <person name="Moolhuijzen P."/>
            <person name="Goolsby J.A."/>
            <person name="Tidwell J."/>
            <person name="Bellgard S.E."/>
            <person name="Bellgard M.I."/>
        </authorList>
    </citation>
    <scope>NUCLEOTIDE SEQUENCE</scope>
    <source>
        <tissue evidence="1">Shoot tissue taken approximately 20 cm above the soil surface</tissue>
    </source>
</reference>
<proteinExistence type="predicted"/>
<dbReference type="AlphaFoldDB" id="A0A0A9AUU7"/>